<evidence type="ECO:0000313" key="8">
    <source>
        <dbReference type="Proteomes" id="UP000789405"/>
    </source>
</evidence>
<keyword evidence="2" id="KW-0479">Metal-binding</keyword>
<dbReference type="GO" id="GO:0003677">
    <property type="term" value="F:DNA binding"/>
    <property type="evidence" value="ECO:0007669"/>
    <property type="project" value="UniProtKB-KW"/>
</dbReference>
<dbReference type="InterPro" id="IPR001138">
    <property type="entry name" value="Zn2Cys6_DnaBD"/>
</dbReference>
<evidence type="ECO:0000259" key="6">
    <source>
        <dbReference type="PROSITE" id="PS50048"/>
    </source>
</evidence>
<dbReference type="SUPFAM" id="SSF57701">
    <property type="entry name" value="Zn2/Cys6 DNA-binding domain"/>
    <property type="match status" value="1"/>
</dbReference>
<dbReference type="PANTHER" id="PTHR46910:SF3">
    <property type="entry name" value="HALOTOLERANCE PROTEIN 9-RELATED"/>
    <property type="match status" value="1"/>
</dbReference>
<evidence type="ECO:0000256" key="2">
    <source>
        <dbReference type="ARBA" id="ARBA00022723"/>
    </source>
</evidence>
<proteinExistence type="predicted"/>
<dbReference type="InterPro" id="IPR036864">
    <property type="entry name" value="Zn2-C6_fun-type_DNA-bd_sf"/>
</dbReference>
<dbReference type="AlphaFoldDB" id="A0A9N9BR09"/>
<comment type="subcellular location">
    <subcellularLocation>
        <location evidence="1">Nucleus</location>
    </subcellularLocation>
</comment>
<evidence type="ECO:0000256" key="3">
    <source>
        <dbReference type="ARBA" id="ARBA00023125"/>
    </source>
</evidence>
<dbReference type="PROSITE" id="PS50048">
    <property type="entry name" value="ZN2_CY6_FUNGAL_2"/>
    <property type="match status" value="1"/>
</dbReference>
<dbReference type="CDD" id="cd00067">
    <property type="entry name" value="GAL4"/>
    <property type="match status" value="1"/>
</dbReference>
<dbReference type="GO" id="GO:0000981">
    <property type="term" value="F:DNA-binding transcription factor activity, RNA polymerase II-specific"/>
    <property type="evidence" value="ECO:0007669"/>
    <property type="project" value="InterPro"/>
</dbReference>
<dbReference type="Pfam" id="PF00172">
    <property type="entry name" value="Zn_clus"/>
    <property type="match status" value="1"/>
</dbReference>
<comment type="caution">
    <text evidence="7">The sequence shown here is derived from an EMBL/GenBank/DDBJ whole genome shotgun (WGS) entry which is preliminary data.</text>
</comment>
<organism evidence="7 8">
    <name type="scientific">Dentiscutata erythropus</name>
    <dbReference type="NCBI Taxonomy" id="1348616"/>
    <lineage>
        <taxon>Eukaryota</taxon>
        <taxon>Fungi</taxon>
        <taxon>Fungi incertae sedis</taxon>
        <taxon>Mucoromycota</taxon>
        <taxon>Glomeromycotina</taxon>
        <taxon>Glomeromycetes</taxon>
        <taxon>Diversisporales</taxon>
        <taxon>Gigasporaceae</taxon>
        <taxon>Dentiscutata</taxon>
    </lineage>
</organism>
<dbReference type="PANTHER" id="PTHR46910">
    <property type="entry name" value="TRANSCRIPTION FACTOR PDR1"/>
    <property type="match status" value="1"/>
</dbReference>
<keyword evidence="8" id="KW-1185">Reference proteome</keyword>
<keyword evidence="5" id="KW-0175">Coiled coil</keyword>
<gene>
    <name evidence="7" type="ORF">DERYTH_LOCUS6302</name>
</gene>
<dbReference type="Gene3D" id="4.10.240.10">
    <property type="entry name" value="Zn(2)-C6 fungal-type DNA-binding domain"/>
    <property type="match status" value="1"/>
</dbReference>
<feature type="domain" description="Zn(2)-C6 fungal-type" evidence="6">
    <location>
        <begin position="28"/>
        <end position="52"/>
    </location>
</feature>
<evidence type="ECO:0000256" key="1">
    <source>
        <dbReference type="ARBA" id="ARBA00004123"/>
    </source>
</evidence>
<evidence type="ECO:0000313" key="7">
    <source>
        <dbReference type="EMBL" id="CAG8573014.1"/>
    </source>
</evidence>
<sequence>MNSNQTLLTTGEPRVVRRQPRGTINRRACEKCRQLKIKCDGDAEKDLPCSNCDAGTCVFDKSPRKNRQVEKLNTQVNNLEVSLRQTHDDFQQKSEKLKHTIETLKMEKQIQSQLFDCYNYFNNSQENQAVFQQLRKSIEESRCELLWLHLMKAFLDKLLQNENPDVIISNLKVIAENSLAFREPESSFMITPPELIDEVIRMQQTSELNNSSTNTATSMSGSVSPSPSLVTNGMASGIATMSLRSPIPGTGSDDGSEINSPFAASTSPIFPSPDAQYYSQQNPYLSPLLGIPQNVAPNAAGTLDLNYMDVIPNNSFGVYYSDQSEQ</sequence>
<feature type="coiled-coil region" evidence="5">
    <location>
        <begin position="69"/>
        <end position="107"/>
    </location>
</feature>
<dbReference type="EMBL" id="CAJVPY010002819">
    <property type="protein sequence ID" value="CAG8573014.1"/>
    <property type="molecule type" value="Genomic_DNA"/>
</dbReference>
<name>A0A9N9BR09_9GLOM</name>
<dbReference type="OrthoDB" id="39175at2759"/>
<dbReference type="GO" id="GO:0008270">
    <property type="term" value="F:zinc ion binding"/>
    <property type="evidence" value="ECO:0007669"/>
    <property type="project" value="InterPro"/>
</dbReference>
<protein>
    <submittedName>
        <fullName evidence="7">7273_t:CDS:1</fullName>
    </submittedName>
</protein>
<reference evidence="7" key="1">
    <citation type="submission" date="2021-06" db="EMBL/GenBank/DDBJ databases">
        <authorList>
            <person name="Kallberg Y."/>
            <person name="Tangrot J."/>
            <person name="Rosling A."/>
        </authorList>
    </citation>
    <scope>NUCLEOTIDE SEQUENCE</scope>
    <source>
        <strain evidence="7">MA453B</strain>
    </source>
</reference>
<keyword evidence="3" id="KW-0238">DNA-binding</keyword>
<evidence type="ECO:0000256" key="5">
    <source>
        <dbReference type="SAM" id="Coils"/>
    </source>
</evidence>
<keyword evidence="4" id="KW-0539">Nucleus</keyword>
<dbReference type="InterPro" id="IPR050987">
    <property type="entry name" value="AtrR-like"/>
</dbReference>
<dbReference type="GO" id="GO:0005634">
    <property type="term" value="C:nucleus"/>
    <property type="evidence" value="ECO:0007669"/>
    <property type="project" value="UniProtKB-SubCell"/>
</dbReference>
<dbReference type="Proteomes" id="UP000789405">
    <property type="component" value="Unassembled WGS sequence"/>
</dbReference>
<accession>A0A9N9BR09</accession>
<evidence type="ECO:0000256" key="4">
    <source>
        <dbReference type="ARBA" id="ARBA00023242"/>
    </source>
</evidence>